<reference evidence="3" key="1">
    <citation type="submission" date="2018-11" db="EMBL/GenBank/DDBJ databases">
        <authorList>
            <consortium name="Pathogen Informatics"/>
        </authorList>
    </citation>
    <scope>NUCLEOTIDE SEQUENCE</scope>
</reference>
<evidence type="ECO:0000313" key="3">
    <source>
        <dbReference type="EMBL" id="VEL24569.1"/>
    </source>
</evidence>
<feature type="compositionally biased region" description="Polar residues" evidence="1">
    <location>
        <begin position="304"/>
        <end position="321"/>
    </location>
</feature>
<feature type="non-terminal residue" evidence="3">
    <location>
        <position position="337"/>
    </location>
</feature>
<feature type="compositionally biased region" description="Basic residues" evidence="1">
    <location>
        <begin position="127"/>
        <end position="136"/>
    </location>
</feature>
<organism evidence="3 4">
    <name type="scientific">Protopolystoma xenopodis</name>
    <dbReference type="NCBI Taxonomy" id="117903"/>
    <lineage>
        <taxon>Eukaryota</taxon>
        <taxon>Metazoa</taxon>
        <taxon>Spiralia</taxon>
        <taxon>Lophotrochozoa</taxon>
        <taxon>Platyhelminthes</taxon>
        <taxon>Monogenea</taxon>
        <taxon>Polyopisthocotylea</taxon>
        <taxon>Polystomatidea</taxon>
        <taxon>Polystomatidae</taxon>
        <taxon>Protopolystoma</taxon>
    </lineage>
</organism>
<feature type="region of interest" description="Disordered" evidence="1">
    <location>
        <begin position="288"/>
        <end position="337"/>
    </location>
</feature>
<feature type="region of interest" description="Disordered" evidence="1">
    <location>
        <begin position="93"/>
        <end position="136"/>
    </location>
</feature>
<evidence type="ECO:0000256" key="2">
    <source>
        <dbReference type="SAM" id="SignalP"/>
    </source>
</evidence>
<protein>
    <submittedName>
        <fullName evidence="3">Uncharacterized protein</fullName>
    </submittedName>
</protein>
<feature type="compositionally biased region" description="Basic and acidic residues" evidence="1">
    <location>
        <begin position="93"/>
        <end position="102"/>
    </location>
</feature>
<gene>
    <name evidence="3" type="ORF">PXEA_LOCUS18009</name>
</gene>
<dbReference type="AlphaFoldDB" id="A0A3S5ANI8"/>
<dbReference type="Proteomes" id="UP000784294">
    <property type="component" value="Unassembled WGS sequence"/>
</dbReference>
<feature type="compositionally biased region" description="Pro residues" evidence="1">
    <location>
        <begin position="328"/>
        <end position="337"/>
    </location>
</feature>
<comment type="caution">
    <text evidence="3">The sequence shown here is derived from an EMBL/GenBank/DDBJ whole genome shotgun (WGS) entry which is preliminary data.</text>
</comment>
<feature type="chain" id="PRO_5018534532" evidence="2">
    <location>
        <begin position="21"/>
        <end position="337"/>
    </location>
</feature>
<feature type="signal peptide" evidence="2">
    <location>
        <begin position="1"/>
        <end position="20"/>
    </location>
</feature>
<name>A0A3S5ANI8_9PLAT</name>
<keyword evidence="4" id="KW-1185">Reference proteome</keyword>
<proteinExistence type="predicted"/>
<sequence length="337" mass="38538">MKQFHLNFPFLFLSTSISSPLPFQVALSESPTRLSEDALISDSSKCLGHQTGYSPEQLTKLNDQDVTEYERMKKKKKKKKDCQHELQINLKEENATWEKEASNELASPDGRSEDTLRCSNQSDTKHRTSKKSRRGHTAVEVEKMDFDDQILYSDASMCKNEMDPISLKKISERSEVGWPAKQDGTLENSEGKGKDKIKQRFEIWDYNCDFVAGLVENELPEGNIRSGEEHTASERHALKRQFPQDTESNCFYEDDDSARSMRRKKRKTSDDVETEYCFETSLLDQGSLEYKDKKSTSRAKNHQQKSSSEAEFLGSNLNNDELATCDSPPFPSDPVDQ</sequence>
<accession>A0A3S5ANI8</accession>
<evidence type="ECO:0000256" key="1">
    <source>
        <dbReference type="SAM" id="MobiDB-lite"/>
    </source>
</evidence>
<feature type="region of interest" description="Disordered" evidence="1">
    <location>
        <begin position="243"/>
        <end position="272"/>
    </location>
</feature>
<dbReference type="EMBL" id="CAAALY010068439">
    <property type="protein sequence ID" value="VEL24569.1"/>
    <property type="molecule type" value="Genomic_DNA"/>
</dbReference>
<keyword evidence="2" id="KW-0732">Signal</keyword>
<evidence type="ECO:0000313" key="4">
    <source>
        <dbReference type="Proteomes" id="UP000784294"/>
    </source>
</evidence>